<dbReference type="InterPro" id="IPR036942">
    <property type="entry name" value="Beta-barrel_TonB_sf"/>
</dbReference>
<evidence type="ECO:0000259" key="10">
    <source>
        <dbReference type="Pfam" id="PF25183"/>
    </source>
</evidence>
<name>A0A143PHQ4_LUTPR</name>
<keyword evidence="8" id="KW-0732">Signal</keyword>
<evidence type="ECO:0000256" key="2">
    <source>
        <dbReference type="ARBA" id="ARBA00022448"/>
    </source>
</evidence>
<keyword evidence="3 7" id="KW-1134">Transmembrane beta strand</keyword>
<evidence type="ECO:0000256" key="6">
    <source>
        <dbReference type="ARBA" id="ARBA00023237"/>
    </source>
</evidence>
<dbReference type="InterPro" id="IPR013784">
    <property type="entry name" value="Carb-bd-like_fold"/>
</dbReference>
<dbReference type="GO" id="GO:0009279">
    <property type="term" value="C:cell outer membrane"/>
    <property type="evidence" value="ECO:0007669"/>
    <property type="project" value="UniProtKB-SubCell"/>
</dbReference>
<dbReference type="InterPro" id="IPR057601">
    <property type="entry name" value="Oar-like_b-barrel"/>
</dbReference>
<dbReference type="PANTHER" id="PTHR30069">
    <property type="entry name" value="TONB-DEPENDENT OUTER MEMBRANE RECEPTOR"/>
    <property type="match status" value="1"/>
</dbReference>
<dbReference type="InterPro" id="IPR012910">
    <property type="entry name" value="Plug_dom"/>
</dbReference>
<feature type="signal peptide" evidence="8">
    <location>
        <begin position="1"/>
        <end position="24"/>
    </location>
</feature>
<dbReference type="Gene3D" id="2.60.40.1120">
    <property type="entry name" value="Carboxypeptidase-like, regulatory domain"/>
    <property type="match status" value="1"/>
</dbReference>
<keyword evidence="6 7" id="KW-0998">Cell outer membrane</keyword>
<dbReference type="SUPFAM" id="SSF49452">
    <property type="entry name" value="Starch-binding domain-like"/>
    <property type="match status" value="1"/>
</dbReference>
<evidence type="ECO:0000256" key="3">
    <source>
        <dbReference type="ARBA" id="ARBA00022452"/>
    </source>
</evidence>
<dbReference type="AlphaFoldDB" id="A0A143PHQ4"/>
<feature type="chain" id="PRO_5007511359" evidence="8">
    <location>
        <begin position="25"/>
        <end position="1023"/>
    </location>
</feature>
<protein>
    <submittedName>
        <fullName evidence="11">Uncharacterized protein</fullName>
    </submittedName>
</protein>
<proteinExistence type="inferred from homology"/>
<reference evidence="12" key="2">
    <citation type="submission" date="2016-04" db="EMBL/GenBank/DDBJ databases">
        <title>First Complete Genome Sequence of a Subdivision 6 Acidobacterium.</title>
        <authorList>
            <person name="Huang S."/>
            <person name="Vieira S."/>
            <person name="Bunk B."/>
            <person name="Riedel T."/>
            <person name="Sproeer C."/>
            <person name="Overmann J."/>
        </authorList>
    </citation>
    <scope>NUCLEOTIDE SEQUENCE [LARGE SCALE GENOMIC DNA]</scope>
    <source>
        <strain evidence="12">DSM 100886 HEG_-6_39</strain>
    </source>
</reference>
<sequence length="1023" mass="110818" precursor="true">MHFAGRFLTAAAAVLLLLPRPLSAQERFGGLTGTVTDTSGAVLPGTTVTITNKGSGAVKSVVTSGDGVYNVPDLDPGRYAMVIELSGFAKSEIPDVAITLGKTIKIDTQLKVGDLTEVVQVSAAPQDIDVRSTLVAHNVREEEIDRMPKGRSFQSIALTAPSVNSGEIEGGFQVNGASGAENAFTVDGVVTNSLVDGRSRQNTVFEFLQEVQVKTAGIGAEYGGALGGVISAVTKSGGNTFRGEGHYYYEGSPLSAGPVKRLVLDPSDEVTVNYFQDNKQPDHKNELGGSIGGPILRDKLFFFASYSPRFARRTNSYLFSNGTEPGEIERTQTYTQAFGKVTHRAGRVTSSGSVLFTPTTSEGTLPAYDGSGRDVITSSFAANQVNLERGFKAMQVSTTGNVDVALSSSSFFSVRGGYFHDNYEDTGIPNTTNYIYQISNIGMAGVPPSAQGPKGTQNTPRALIVENDTTKRGFVNADYNHAFTAAGAHNLRGGFGWQKTINDANQVYPGGYVDIFWDSNFVAPTGANQGRGTYGYYAVNNRGVQGEAGADIYSLYVQDQWTIANKLTLNLGLRTESETVPSFREGVPAMEFGFGDKMAPRLGASYDVRGDGRFKVYGSWGRYYDWTKYELSRGSYGGDTWQIYYRGLETTDVSNLNLSNMPGADLWVVPGSFRDRRVPNFDSTDPDIKPMYQDSTSIGTEFQLGGNITVGAHYVHNNLSQTIEDIGAVDANGDETYIIGNPGRGLATIQFPSGATPLGYLVPEPKRQYDALEFTVNKRYSNNYFWSASYVYSRLYGNYSGLAASEEVNTPTTNVTSTTAQQQAGSVARPGGNANRAWDIDEIFWDSHGTLDVLGRLPTDRPHVVKLYGSYMLPFGTQLGAFLYAGSGTPLTTYVNSANQTPLFVNGRGDMGRTPVLSRTDMLLSQEFNVGSNNKRMRFELNVLNVFNQKATRHEFNYLNRGAGAPRASSAVSLSDVDLSQGYDYNARILASPDGSNAYDPRYRMADLFDPGTTGFFTVKFLF</sequence>
<dbReference type="STRING" id="1855912.LuPra_01253"/>
<comment type="subcellular location">
    <subcellularLocation>
        <location evidence="1 7">Cell outer membrane</location>
        <topology evidence="1 7">Multi-pass membrane protein</topology>
    </subcellularLocation>
</comment>
<dbReference type="PROSITE" id="PS52016">
    <property type="entry name" value="TONB_DEPENDENT_REC_3"/>
    <property type="match status" value="1"/>
</dbReference>
<keyword evidence="4 7" id="KW-0812">Transmembrane</keyword>
<dbReference type="RefSeq" id="WP_110169933.1">
    <property type="nucleotide sequence ID" value="NZ_CP015136.1"/>
</dbReference>
<comment type="similarity">
    <text evidence="7">Belongs to the TonB-dependent receptor family.</text>
</comment>
<evidence type="ECO:0000313" key="12">
    <source>
        <dbReference type="Proteomes" id="UP000076079"/>
    </source>
</evidence>
<dbReference type="GO" id="GO:0044718">
    <property type="term" value="P:siderophore transmembrane transport"/>
    <property type="evidence" value="ECO:0007669"/>
    <property type="project" value="TreeGrafter"/>
</dbReference>
<evidence type="ECO:0000256" key="5">
    <source>
        <dbReference type="ARBA" id="ARBA00023136"/>
    </source>
</evidence>
<feature type="domain" description="TonB-dependent transporter Oar-like beta-barrel" evidence="10">
    <location>
        <begin position="233"/>
        <end position="331"/>
    </location>
</feature>
<feature type="domain" description="TonB-dependent transporter Oar-like beta-barrel" evidence="10">
    <location>
        <begin position="387"/>
        <end position="818"/>
    </location>
</feature>
<dbReference type="GO" id="GO:0030246">
    <property type="term" value="F:carbohydrate binding"/>
    <property type="evidence" value="ECO:0007669"/>
    <property type="project" value="InterPro"/>
</dbReference>
<dbReference type="SUPFAM" id="SSF56935">
    <property type="entry name" value="Porins"/>
    <property type="match status" value="1"/>
</dbReference>
<dbReference type="Pfam" id="PF13620">
    <property type="entry name" value="CarboxypepD_reg"/>
    <property type="match status" value="1"/>
</dbReference>
<keyword evidence="2 7" id="KW-0813">Transport</keyword>
<accession>A0A143PHQ4</accession>
<keyword evidence="12" id="KW-1185">Reference proteome</keyword>
<dbReference type="Gene3D" id="2.40.170.20">
    <property type="entry name" value="TonB-dependent receptor, beta-barrel domain"/>
    <property type="match status" value="1"/>
</dbReference>
<organism evidence="11 12">
    <name type="scientific">Luteitalea pratensis</name>
    <dbReference type="NCBI Taxonomy" id="1855912"/>
    <lineage>
        <taxon>Bacteria</taxon>
        <taxon>Pseudomonadati</taxon>
        <taxon>Acidobacteriota</taxon>
        <taxon>Vicinamibacteria</taxon>
        <taxon>Vicinamibacterales</taxon>
        <taxon>Vicinamibacteraceae</taxon>
        <taxon>Luteitalea</taxon>
    </lineage>
</organism>
<evidence type="ECO:0000259" key="9">
    <source>
        <dbReference type="Pfam" id="PF07715"/>
    </source>
</evidence>
<evidence type="ECO:0000256" key="1">
    <source>
        <dbReference type="ARBA" id="ARBA00004571"/>
    </source>
</evidence>
<dbReference type="OrthoDB" id="97893at2"/>
<dbReference type="Proteomes" id="UP000076079">
    <property type="component" value="Chromosome"/>
</dbReference>
<dbReference type="Pfam" id="PF07715">
    <property type="entry name" value="Plug"/>
    <property type="match status" value="1"/>
</dbReference>
<dbReference type="PANTHER" id="PTHR30069:SF46">
    <property type="entry name" value="OAR PROTEIN"/>
    <property type="match status" value="1"/>
</dbReference>
<evidence type="ECO:0000256" key="4">
    <source>
        <dbReference type="ARBA" id="ARBA00022692"/>
    </source>
</evidence>
<feature type="domain" description="TonB-dependent receptor plug" evidence="9">
    <location>
        <begin position="138"/>
        <end position="229"/>
    </location>
</feature>
<dbReference type="EMBL" id="CP015136">
    <property type="protein sequence ID" value="AMY08065.1"/>
    <property type="molecule type" value="Genomic_DNA"/>
</dbReference>
<keyword evidence="5 7" id="KW-0472">Membrane</keyword>
<evidence type="ECO:0000256" key="8">
    <source>
        <dbReference type="SAM" id="SignalP"/>
    </source>
</evidence>
<evidence type="ECO:0000256" key="7">
    <source>
        <dbReference type="PROSITE-ProRule" id="PRU01360"/>
    </source>
</evidence>
<gene>
    <name evidence="11" type="ORF">LuPra_01253</name>
</gene>
<dbReference type="GO" id="GO:0015344">
    <property type="term" value="F:siderophore uptake transmembrane transporter activity"/>
    <property type="evidence" value="ECO:0007669"/>
    <property type="project" value="TreeGrafter"/>
</dbReference>
<dbReference type="Pfam" id="PF25183">
    <property type="entry name" value="OMP_b-brl_4"/>
    <property type="match status" value="2"/>
</dbReference>
<dbReference type="KEGG" id="abac:LuPra_01253"/>
<reference evidence="11 12" key="1">
    <citation type="journal article" date="2016" name="Genome Announc.">
        <title>First Complete Genome Sequence of a Subdivision 6 Acidobacterium Strain.</title>
        <authorList>
            <person name="Huang S."/>
            <person name="Vieira S."/>
            <person name="Bunk B."/>
            <person name="Riedel T."/>
            <person name="Sproer C."/>
            <person name="Overmann J."/>
        </authorList>
    </citation>
    <scope>NUCLEOTIDE SEQUENCE [LARGE SCALE GENOMIC DNA]</scope>
    <source>
        <strain evidence="12">DSM 100886 HEG_-6_39</strain>
    </source>
</reference>
<evidence type="ECO:0000313" key="11">
    <source>
        <dbReference type="EMBL" id="AMY08065.1"/>
    </source>
</evidence>
<dbReference type="InterPro" id="IPR039426">
    <property type="entry name" value="TonB-dep_rcpt-like"/>
</dbReference>